<proteinExistence type="predicted"/>
<dbReference type="AlphaFoldDB" id="A0A7W7VW67"/>
<gene>
    <name evidence="1" type="ORF">FHR34_003382</name>
</gene>
<dbReference type="InterPro" id="IPR046036">
    <property type="entry name" value="DUF5994"/>
</dbReference>
<keyword evidence="2" id="KW-1185">Reference proteome</keyword>
<dbReference type="Pfam" id="PF19457">
    <property type="entry name" value="DUF5994"/>
    <property type="match status" value="1"/>
</dbReference>
<accession>A0A7W7VW67</accession>
<protein>
    <submittedName>
        <fullName evidence="1">Uncharacterized protein</fullName>
    </submittedName>
</protein>
<dbReference type="Proteomes" id="UP000540506">
    <property type="component" value="Unassembled WGS sequence"/>
</dbReference>
<name>A0A7W7VW67_KITKI</name>
<organism evidence="1 2">
    <name type="scientific">Kitasatospora kifunensis</name>
    <name type="common">Streptomyces kifunensis</name>
    <dbReference type="NCBI Taxonomy" id="58351"/>
    <lineage>
        <taxon>Bacteria</taxon>
        <taxon>Bacillati</taxon>
        <taxon>Actinomycetota</taxon>
        <taxon>Actinomycetes</taxon>
        <taxon>Kitasatosporales</taxon>
        <taxon>Streptomycetaceae</taxon>
        <taxon>Kitasatospora</taxon>
    </lineage>
</organism>
<sequence>MSRGGMFDGAWWPRTRNVQAELPDLITALSAHLGRILRVGLDTMAWNAVPDSVVADGLVVRIGWFAASDQTISLTRGLQDHFLLLVVPPGTDPRTAAAAMAGAAATGNHRSAAELLPAVGWTNVAV</sequence>
<dbReference type="EMBL" id="JACHJV010000001">
    <property type="protein sequence ID" value="MBB4924389.1"/>
    <property type="molecule type" value="Genomic_DNA"/>
</dbReference>
<reference evidence="1 2" key="1">
    <citation type="submission" date="2020-08" db="EMBL/GenBank/DDBJ databases">
        <title>Sequencing the genomes of 1000 actinobacteria strains.</title>
        <authorList>
            <person name="Klenk H.-P."/>
        </authorList>
    </citation>
    <scope>NUCLEOTIDE SEQUENCE [LARGE SCALE GENOMIC DNA]</scope>
    <source>
        <strain evidence="1 2">DSM 41654</strain>
    </source>
</reference>
<evidence type="ECO:0000313" key="2">
    <source>
        <dbReference type="Proteomes" id="UP000540506"/>
    </source>
</evidence>
<comment type="caution">
    <text evidence="1">The sequence shown here is derived from an EMBL/GenBank/DDBJ whole genome shotgun (WGS) entry which is preliminary data.</text>
</comment>
<evidence type="ECO:0000313" key="1">
    <source>
        <dbReference type="EMBL" id="MBB4924389.1"/>
    </source>
</evidence>